<dbReference type="AlphaFoldDB" id="A0A844B1Y1"/>
<dbReference type="SMART" id="SM00448">
    <property type="entry name" value="REC"/>
    <property type="match status" value="1"/>
</dbReference>
<organism evidence="3 4">
    <name type="scientific">Caenimonas koreensis DSM 17982</name>
    <dbReference type="NCBI Taxonomy" id="1121255"/>
    <lineage>
        <taxon>Bacteria</taxon>
        <taxon>Pseudomonadati</taxon>
        <taxon>Pseudomonadota</taxon>
        <taxon>Betaproteobacteria</taxon>
        <taxon>Burkholderiales</taxon>
        <taxon>Comamonadaceae</taxon>
        <taxon>Caenimonas</taxon>
    </lineage>
</organism>
<evidence type="ECO:0000313" key="4">
    <source>
        <dbReference type="Proteomes" id="UP000487350"/>
    </source>
</evidence>
<comment type="caution">
    <text evidence="3">The sequence shown here is derived from an EMBL/GenBank/DDBJ whole genome shotgun (WGS) entry which is preliminary data.</text>
</comment>
<name>A0A844B1Y1_9BURK</name>
<dbReference type="Gene3D" id="3.40.50.2300">
    <property type="match status" value="1"/>
</dbReference>
<reference evidence="3 4" key="1">
    <citation type="submission" date="2019-11" db="EMBL/GenBank/DDBJ databases">
        <title>Caenimonas koreensis gen. nov., sp. nov., isolated from activated sludge.</title>
        <authorList>
            <person name="Seung H.R."/>
        </authorList>
    </citation>
    <scope>NUCLEOTIDE SEQUENCE [LARGE SCALE GENOMIC DNA]</scope>
    <source>
        <strain evidence="3 4">EMB320</strain>
    </source>
</reference>
<keyword evidence="4" id="KW-1185">Reference proteome</keyword>
<dbReference type="CDD" id="cd00156">
    <property type="entry name" value="REC"/>
    <property type="match status" value="1"/>
</dbReference>
<keyword evidence="1" id="KW-0597">Phosphoprotein</keyword>
<accession>A0A844B1Y1</accession>
<dbReference type="InterPro" id="IPR011006">
    <property type="entry name" value="CheY-like_superfamily"/>
</dbReference>
<evidence type="ECO:0000313" key="3">
    <source>
        <dbReference type="EMBL" id="MRD45719.1"/>
    </source>
</evidence>
<dbReference type="Pfam" id="PF00072">
    <property type="entry name" value="Response_reg"/>
    <property type="match status" value="1"/>
</dbReference>
<evidence type="ECO:0000259" key="2">
    <source>
        <dbReference type="PROSITE" id="PS50110"/>
    </source>
</evidence>
<dbReference type="OrthoDB" id="8896819at2"/>
<dbReference type="InterPro" id="IPR001789">
    <property type="entry name" value="Sig_transdc_resp-reg_receiver"/>
</dbReference>
<evidence type="ECO:0000256" key="1">
    <source>
        <dbReference type="PROSITE-ProRule" id="PRU00169"/>
    </source>
</evidence>
<feature type="domain" description="Response regulatory" evidence="2">
    <location>
        <begin position="174"/>
        <end position="289"/>
    </location>
</feature>
<sequence length="289" mass="32270">MREHWCGLRATQKLIPDKALWCFGRCDPIISGEDRTLTFDTMAQRIFVKVMGFNDVERHALNTLFRLSEQRETVYALWRPDAPEPPKLALIDGQSYEATVEFESPSNEGLQIIWIGSVVPVRAYRSFDRPLSWPEVIKAMDELFASPEALDIDLGFGDDTSPGEVAAAGPPARRALIAAASRDERLYLRAKLALADLTQADEAETGPQALELARANHYDLALVDFGLTGISGWDFLKELTQSRGSLRLIVTKERASIGEHIRARFSGIEGFFNKPPHPGRLADLLQKVH</sequence>
<dbReference type="Proteomes" id="UP000487350">
    <property type="component" value="Unassembled WGS sequence"/>
</dbReference>
<protein>
    <submittedName>
        <fullName evidence="3">Response regulator</fullName>
    </submittedName>
</protein>
<feature type="modified residue" description="4-aspartylphosphate" evidence="1">
    <location>
        <position position="224"/>
    </location>
</feature>
<dbReference type="GO" id="GO:0000160">
    <property type="term" value="P:phosphorelay signal transduction system"/>
    <property type="evidence" value="ECO:0007669"/>
    <property type="project" value="InterPro"/>
</dbReference>
<gene>
    <name evidence="3" type="ORF">GHT07_00385</name>
</gene>
<dbReference type="PROSITE" id="PS50110">
    <property type="entry name" value="RESPONSE_REGULATORY"/>
    <property type="match status" value="1"/>
</dbReference>
<dbReference type="EMBL" id="WJBU01000001">
    <property type="protein sequence ID" value="MRD45719.1"/>
    <property type="molecule type" value="Genomic_DNA"/>
</dbReference>
<proteinExistence type="predicted"/>
<dbReference type="SUPFAM" id="SSF52172">
    <property type="entry name" value="CheY-like"/>
    <property type="match status" value="1"/>
</dbReference>